<sequence>MQALLPAAPHPKTPRPVRRPAVANPARPRTGGPEPAASNGDTSPAAEPVALDTRPSLHMCSCHAAAGGPRPHKADPRHTACRGKRAKKRRPARPASTLQKHGGPGTRRL</sequence>
<evidence type="ECO:0000256" key="1">
    <source>
        <dbReference type="SAM" id="MobiDB-lite"/>
    </source>
</evidence>
<feature type="compositionally biased region" description="Basic residues" evidence="1">
    <location>
        <begin position="79"/>
        <end position="92"/>
    </location>
</feature>
<protein>
    <submittedName>
        <fullName evidence="2">Uncharacterized protein</fullName>
    </submittedName>
</protein>
<organism evidence="2 3">
    <name type="scientific">Puccinia triticina</name>
    <dbReference type="NCBI Taxonomy" id="208348"/>
    <lineage>
        <taxon>Eukaryota</taxon>
        <taxon>Fungi</taxon>
        <taxon>Dikarya</taxon>
        <taxon>Basidiomycota</taxon>
        <taxon>Pucciniomycotina</taxon>
        <taxon>Pucciniomycetes</taxon>
        <taxon>Pucciniales</taxon>
        <taxon>Pucciniaceae</taxon>
        <taxon>Puccinia</taxon>
    </lineage>
</organism>
<reference evidence="2" key="1">
    <citation type="submission" date="2022-10" db="EMBL/GenBank/DDBJ databases">
        <title>Puccinia triticina Genome sequencing and assembly.</title>
        <authorList>
            <person name="Li C."/>
        </authorList>
    </citation>
    <scope>NUCLEOTIDE SEQUENCE</scope>
    <source>
        <strain evidence="2">Pt15</strain>
    </source>
</reference>
<feature type="region of interest" description="Disordered" evidence="1">
    <location>
        <begin position="1"/>
        <end position="109"/>
    </location>
</feature>
<gene>
    <name evidence="2" type="ORF">PtA15_9A538</name>
</gene>
<dbReference type="EMBL" id="CP110429">
    <property type="protein sequence ID" value="WAQ88411.1"/>
    <property type="molecule type" value="Genomic_DNA"/>
</dbReference>
<proteinExistence type="predicted"/>
<evidence type="ECO:0000313" key="2">
    <source>
        <dbReference type="EMBL" id="WAQ88411.1"/>
    </source>
</evidence>
<accession>A0ABY7CT37</accession>
<dbReference type="RefSeq" id="XP_053023966.1">
    <property type="nucleotide sequence ID" value="XM_053172757.1"/>
</dbReference>
<dbReference type="Proteomes" id="UP001164743">
    <property type="component" value="Chromosome 9A"/>
</dbReference>
<name>A0ABY7CT37_9BASI</name>
<keyword evidence="3" id="KW-1185">Reference proteome</keyword>
<evidence type="ECO:0000313" key="3">
    <source>
        <dbReference type="Proteomes" id="UP001164743"/>
    </source>
</evidence>
<dbReference type="GeneID" id="77813652"/>
<feature type="compositionally biased region" description="Low complexity" evidence="1">
    <location>
        <begin position="19"/>
        <end position="29"/>
    </location>
</feature>